<dbReference type="EMBL" id="SULI01000008">
    <property type="protein sequence ID" value="TKZ20905.1"/>
    <property type="molecule type" value="Genomic_DNA"/>
</dbReference>
<protein>
    <submittedName>
        <fullName evidence="1">DUF3971 domain-containing protein</fullName>
    </submittedName>
</protein>
<comment type="caution">
    <text evidence="1">The sequence shown here is derived from an EMBL/GenBank/DDBJ whole genome shotgun (WGS) entry which is preliminary data.</text>
</comment>
<proteinExistence type="predicted"/>
<name>A0A4U7N540_9RHOB</name>
<sequence length="1089" mass="117449">MTGRRRRLFGIWALQSLALLAIVGAVGLFALLGRPVDLPQWVVSRIEQTVNQRIQKFDLALGEVSIVVEDNWNPRIYVRDVEVSEVGSSSRIDLEEVHTTLSVSNLIQGRIAPREIVVSGLFLNMRRLQDGSFDLALGEGGQAVNPINRTAQIQDVGRIVEDILDRPAFAELDRLSMDALALRYEDVRAGRGWTVDGGLARMEREGDFVRLHAQFSVLGQRSYASTVDVSFETSYGSEESRFGMSFESLPSGDIASQSPAVTWLNVFKAPISGSLRMSTDVTGRLGPTHVSLEIGEGVLQPNENVRPIPIESAHTFLSYDPATLTLALEDFALNSKLLKAEAVGKAVLAKLVEGRPEEMLVQMNLSKLELNPKNLADVPIALDDSFIDFRLRLNPFEVSLGQLVLRQDGHRLLLNGELATDGENWVYSLDGHMNSVEPDRLIGIWPDRVKTKLRKWIVDNIHSVQLSDINLAVRSRVDAPPDVYADFQFKDLDLRFMKTMPPIKGGAGYATLIRNQFIVGAERGVIRAQEGGEVQIQNTGFTVTDTRIKKSPAIVRIVGQAPVKAVLSLLNRKPLEIMTKANLPVDVGSGWVKATGFLNLVLKDKILPEDVKFDISGTVSDAKSTHFLKDKVISGDLTVHATDERVELGGPGFVGDLPVEAAWSLPIGRKNDGTSTLTGWAELSARTLTEFNVGLPKGTVTGLGRGSFVIDFVKGTAPKMAITTDFTGVGLSFPPLAWEKPAKTAASGTLDLTLAEAPVIDGFSIKAPGLKADGRIELAPDGGLGRLVMNSLSVSDWLTGTGELRGRGAGVAPEVIVHNGSLDMRRMPPQVGGSNGNPSDSGIGPASVTLDRVQVTDTISLRGFKGDFVNTGGLKGRFTALLNGSAPVRGQLLPQSGRTAVRAQSDRADLVLTALGVVPSASRGTLDFRLDPTAKAGEYDGAFEIKNIKIKEAPAIAELLNAISIVGLIEQLSGPGILFTDVASRFRLTPSQIILAQGSAVGPAMGLSMDGYYNFANSMLDMQGAISPIYMVNLVGQPIAARKGEGLIAFNYNLSGPIDDMKVSVNPLSALTPGFFREIFRRPAPKLEK</sequence>
<keyword evidence="2" id="KW-1185">Reference proteome</keyword>
<evidence type="ECO:0000313" key="1">
    <source>
        <dbReference type="EMBL" id="TKZ20905.1"/>
    </source>
</evidence>
<dbReference type="RefSeq" id="WP_138016032.1">
    <property type="nucleotide sequence ID" value="NZ_SULI01000008.1"/>
</dbReference>
<evidence type="ECO:0000313" key="2">
    <source>
        <dbReference type="Proteomes" id="UP000306575"/>
    </source>
</evidence>
<dbReference type="AlphaFoldDB" id="A0A4U7N540"/>
<accession>A0A4U7N540</accession>
<dbReference type="OrthoDB" id="7161641at2"/>
<dbReference type="Proteomes" id="UP000306575">
    <property type="component" value="Unassembled WGS sequence"/>
</dbReference>
<reference evidence="1 2" key="1">
    <citation type="submission" date="2019-04" db="EMBL/GenBank/DDBJ databases">
        <title>Genome sequence of Pelagicola litoralis CL-ES2.</title>
        <authorList>
            <person name="Cao J."/>
        </authorList>
    </citation>
    <scope>NUCLEOTIDE SEQUENCE [LARGE SCALE GENOMIC DNA]</scope>
    <source>
        <strain evidence="1 2">CL-ES2</strain>
    </source>
</reference>
<gene>
    <name evidence="1" type="ORF">FAP39_08820</name>
</gene>
<organism evidence="1 2">
    <name type="scientific">Shimia litoralis</name>
    <dbReference type="NCBI Taxonomy" id="420403"/>
    <lineage>
        <taxon>Bacteria</taxon>
        <taxon>Pseudomonadati</taxon>
        <taxon>Pseudomonadota</taxon>
        <taxon>Alphaproteobacteria</taxon>
        <taxon>Rhodobacterales</taxon>
        <taxon>Roseobacteraceae</taxon>
    </lineage>
</organism>